<name>A0A5C5YZ06_9BACT</name>
<gene>
    <name evidence="1" type="ORF">CA13_10370</name>
</gene>
<dbReference type="RefSeq" id="WP_146394807.1">
    <property type="nucleotide sequence ID" value="NZ_SJPJ01000001.1"/>
</dbReference>
<comment type="caution">
    <text evidence="1">The sequence shown here is derived from an EMBL/GenBank/DDBJ whole genome shotgun (WGS) entry which is preliminary data.</text>
</comment>
<sequence length="97" mass="11080">MDDYPHYEAPNSNLGYFWLAKYSWTDFPVDYFTENYDDDDAEFHPFSADFRLGYYDHDIQETASTPDGSTKLVAELLRGSWASSYRNAVAEAAIDAG</sequence>
<accession>A0A5C5YZ06</accession>
<organism evidence="1 2">
    <name type="scientific">Novipirellula herctigrandis</name>
    <dbReference type="NCBI Taxonomy" id="2527986"/>
    <lineage>
        <taxon>Bacteria</taxon>
        <taxon>Pseudomonadati</taxon>
        <taxon>Planctomycetota</taxon>
        <taxon>Planctomycetia</taxon>
        <taxon>Pirellulales</taxon>
        <taxon>Pirellulaceae</taxon>
        <taxon>Novipirellula</taxon>
    </lineage>
</organism>
<dbReference type="Proteomes" id="UP000315010">
    <property type="component" value="Unassembled WGS sequence"/>
</dbReference>
<evidence type="ECO:0000313" key="2">
    <source>
        <dbReference type="Proteomes" id="UP000315010"/>
    </source>
</evidence>
<proteinExistence type="predicted"/>
<dbReference type="InterPro" id="IPR025560">
    <property type="entry name" value="Imm22"/>
</dbReference>
<keyword evidence="2" id="KW-1185">Reference proteome</keyword>
<dbReference type="EMBL" id="SJPJ01000001">
    <property type="protein sequence ID" value="TWT79633.1"/>
    <property type="molecule type" value="Genomic_DNA"/>
</dbReference>
<reference evidence="1 2" key="1">
    <citation type="submission" date="2019-02" db="EMBL/GenBank/DDBJ databases">
        <title>Deep-cultivation of Planctomycetes and their phenomic and genomic characterization uncovers novel biology.</title>
        <authorList>
            <person name="Wiegand S."/>
            <person name="Jogler M."/>
            <person name="Boedeker C."/>
            <person name="Pinto D."/>
            <person name="Vollmers J."/>
            <person name="Rivas-Marin E."/>
            <person name="Kohn T."/>
            <person name="Peeters S.H."/>
            <person name="Heuer A."/>
            <person name="Rast P."/>
            <person name="Oberbeckmann S."/>
            <person name="Bunk B."/>
            <person name="Jeske O."/>
            <person name="Meyerdierks A."/>
            <person name="Storesund J.E."/>
            <person name="Kallscheuer N."/>
            <person name="Luecker S."/>
            <person name="Lage O.M."/>
            <person name="Pohl T."/>
            <person name="Merkel B.J."/>
            <person name="Hornburger P."/>
            <person name="Mueller R.-W."/>
            <person name="Bruemmer F."/>
            <person name="Labrenz M."/>
            <person name="Spormann A.M."/>
            <person name="Op Den Camp H."/>
            <person name="Overmann J."/>
            <person name="Amann R."/>
            <person name="Jetten M.S.M."/>
            <person name="Mascher T."/>
            <person name="Medema M.H."/>
            <person name="Devos D.P."/>
            <person name="Kaster A.-K."/>
            <person name="Ovreas L."/>
            <person name="Rohde M."/>
            <person name="Galperin M.Y."/>
            <person name="Jogler C."/>
        </authorList>
    </citation>
    <scope>NUCLEOTIDE SEQUENCE [LARGE SCALE GENOMIC DNA]</scope>
    <source>
        <strain evidence="1 2">CA13</strain>
    </source>
</reference>
<dbReference type="AlphaFoldDB" id="A0A5C5YZ06"/>
<evidence type="ECO:0000313" key="1">
    <source>
        <dbReference type="EMBL" id="TWT79633.1"/>
    </source>
</evidence>
<dbReference type="OrthoDB" id="8851623at2"/>
<dbReference type="Pfam" id="PF14112">
    <property type="entry name" value="DUF4284"/>
    <property type="match status" value="1"/>
</dbReference>
<protein>
    <submittedName>
        <fullName evidence="1">Uncharacterized protein</fullName>
    </submittedName>
</protein>